<evidence type="ECO:0000256" key="3">
    <source>
        <dbReference type="ARBA" id="ARBA00023043"/>
    </source>
</evidence>
<dbReference type="EMBL" id="GDRN01092788">
    <property type="protein sequence ID" value="JAI60045.1"/>
    <property type="molecule type" value="Transcribed_RNA"/>
</dbReference>
<dbReference type="PANTHER" id="PTHR12349:SF4">
    <property type="entry name" value="ANKYRIN REPEAT AND LEM DOMAIN-CONTAINING PROTEIN 2"/>
    <property type="match status" value="1"/>
</dbReference>
<feature type="compositionally biased region" description="Low complexity" evidence="6">
    <location>
        <begin position="43"/>
        <end position="59"/>
    </location>
</feature>
<dbReference type="GO" id="GO:0051721">
    <property type="term" value="F:protein phosphatase 2A binding"/>
    <property type="evidence" value="ECO:0007669"/>
    <property type="project" value="TreeGrafter"/>
</dbReference>
<dbReference type="Pfam" id="PF24567">
    <property type="entry name" value="ANKLE2_3rd"/>
    <property type="match status" value="1"/>
</dbReference>
<name>A0A0P4WFN3_SCYOL</name>
<evidence type="ECO:0000256" key="6">
    <source>
        <dbReference type="SAM" id="MobiDB-lite"/>
    </source>
</evidence>
<feature type="region of interest" description="Disordered" evidence="6">
    <location>
        <begin position="740"/>
        <end position="759"/>
    </location>
</feature>
<sequence length="1026" mass="111660">MHVPPGLQPCPSCYAYCVPRPQGHPGPHGHPVGAPPVPRHAHPPALQQQQQQHQAGAAGKVSWSSAAASPMTLPEKTQKVFPEENSVARIEAEVYYGIALPEGEGLEEGDIKKVFVDKTECLAAMKKYRGSRFKAFRTYDNALKFSEAGAAVSQGGTGEEGAITPQPLFNVEKPSPYRGPKSQDLVKFRKSIEKGDFDYFSRCMMENPRYLVSSGDTPAVLQEGFRYNALHVACRTNRPAFVQRVLAQVSQPVFFQRLYPDDSFESATRRSAFLLDLYLNTPDKGFNETPLHFASKHGSLECVRVLVAFRSCDTTRPNKYGQTAAEIAGSRMKEPSKAVIEEIRQAMGDKYYVPLLKDDDLYLLPQVGSPWSPQMDSPTSPLSERFLTSSPISVASASPISPSLKVRGVAGPMSCSQAETFHRLWKSSTTSSSLSTTPSPARLGRGMRPASLRVTDHEKGLERAGRNLAAEQKVGWQEYWGFLGTFVNLASEEGLGLLEWHLKRQTNNLRMEKEQLSASELAAKLKEILKEPEEEQVVSPSRIRHEEGVSGLSQSSWLSQASGSPLAQLCRGLEALRLNASISPQGDLSHTACSKFLSSLEQQLSPGCGSPQGCEEPQGTQGLVEQVSYVLKSVEVSAGRLSEALREVALDLQASVAASLGMNRTLRAKLRSEVACLRSVVARAASELGPGGMDLGFVHPLVAGRAILALWHGAAPADVAAITQAVRRIVFHMDLVPLDSSDEEENDSSGRHFEAPQRSTRGDTHHLACVLRCLDVALQAVTNTSDGITSPEVPQLGQCHCPWEMNDGSRINRKTSAKATVPASALERERATAYLQKALQGKQCDPVVRHLSFTQEEGEEEEIVVRATLGAKEGFRVSQGAAYTSESKDSGQEELDPGARSPDSFVSAASSLDEDMCTPEEGPRVFIGGAEPTKTDVDVLDAVGDRLVDQQKYPHVFQWQLLVKSFSKEERGSLASPFCRQGRKRGTPGGGTGDKVGSAPSVYNTPHRPSYSRHPASTPRILFRPL</sequence>
<comment type="similarity">
    <text evidence="1">Belongs to the ANKLE2 family.</text>
</comment>
<dbReference type="InterPro" id="IPR002110">
    <property type="entry name" value="Ankyrin_rpt"/>
</dbReference>
<evidence type="ECO:0000256" key="4">
    <source>
        <dbReference type="ARBA" id="ARBA00023306"/>
    </source>
</evidence>
<organism evidence="8">
    <name type="scientific">Scylla olivacea</name>
    <name type="common">Orange mud crab</name>
    <name type="synonym">Cancer olivacea</name>
    <dbReference type="NCBI Taxonomy" id="85551"/>
    <lineage>
        <taxon>Eukaryota</taxon>
        <taxon>Metazoa</taxon>
        <taxon>Ecdysozoa</taxon>
        <taxon>Arthropoda</taxon>
        <taxon>Crustacea</taxon>
        <taxon>Multicrustacea</taxon>
        <taxon>Malacostraca</taxon>
        <taxon>Eumalacostraca</taxon>
        <taxon>Eucarida</taxon>
        <taxon>Decapoda</taxon>
        <taxon>Pleocyemata</taxon>
        <taxon>Brachyura</taxon>
        <taxon>Eubrachyura</taxon>
        <taxon>Portunoidea</taxon>
        <taxon>Portunidae</taxon>
        <taxon>Portuninae</taxon>
        <taxon>Scylla</taxon>
    </lineage>
</organism>
<reference evidence="8" key="1">
    <citation type="submission" date="2015-09" db="EMBL/GenBank/DDBJ databases">
        <title>Scylla olivacea transcriptome.</title>
        <authorList>
            <person name="Ikhwanuddin M."/>
        </authorList>
    </citation>
    <scope>NUCLEOTIDE SEQUENCE</scope>
</reference>
<proteinExistence type="inferred from homology"/>
<feature type="compositionally biased region" description="Basic and acidic residues" evidence="6">
    <location>
        <begin position="748"/>
        <end position="759"/>
    </location>
</feature>
<dbReference type="PANTHER" id="PTHR12349">
    <property type="entry name" value="ANKYRIN REPEAT AND LEM DOMAIN-CONTAINING PROTEIN 2"/>
    <property type="match status" value="1"/>
</dbReference>
<keyword evidence="4" id="KW-0131">Cell cycle</keyword>
<feature type="region of interest" description="Disordered" evidence="6">
    <location>
        <begin position="25"/>
        <end position="76"/>
    </location>
</feature>
<keyword evidence="3 5" id="KW-0040">ANK repeat</keyword>
<dbReference type="GO" id="GO:0051301">
    <property type="term" value="P:cell division"/>
    <property type="evidence" value="ECO:0007669"/>
    <property type="project" value="UniProtKB-KW"/>
</dbReference>
<protein>
    <recommendedName>
        <fullName evidence="7">ANKLE2 third alpha/beta domain-containing protein</fullName>
    </recommendedName>
</protein>
<keyword evidence="2" id="KW-0132">Cell division</keyword>
<dbReference type="InterPro" id="IPR056237">
    <property type="entry name" value="ANKLE2_3rd"/>
</dbReference>
<feature type="domain" description="ANKLE2 third alpha/beta" evidence="7">
    <location>
        <begin position="351"/>
        <end position="479"/>
    </location>
</feature>
<dbReference type="SUPFAM" id="SSF48403">
    <property type="entry name" value="Ankyrin repeat"/>
    <property type="match status" value="1"/>
</dbReference>
<evidence type="ECO:0000256" key="2">
    <source>
        <dbReference type="ARBA" id="ARBA00022618"/>
    </source>
</evidence>
<dbReference type="Gene3D" id="1.25.40.20">
    <property type="entry name" value="Ankyrin repeat-containing domain"/>
    <property type="match status" value="1"/>
</dbReference>
<feature type="region of interest" description="Disordered" evidence="6">
    <location>
        <begin position="880"/>
        <end position="918"/>
    </location>
</feature>
<dbReference type="PROSITE" id="PS50297">
    <property type="entry name" value="ANK_REP_REGION"/>
    <property type="match status" value="1"/>
</dbReference>
<dbReference type="GO" id="GO:0005783">
    <property type="term" value="C:endoplasmic reticulum"/>
    <property type="evidence" value="ECO:0007669"/>
    <property type="project" value="TreeGrafter"/>
</dbReference>
<dbReference type="SMART" id="SM00248">
    <property type="entry name" value="ANK"/>
    <property type="match status" value="2"/>
</dbReference>
<feature type="repeat" description="ANK" evidence="5">
    <location>
        <begin position="286"/>
        <end position="307"/>
    </location>
</feature>
<dbReference type="PROSITE" id="PS50088">
    <property type="entry name" value="ANK_REPEAT"/>
    <property type="match status" value="1"/>
</dbReference>
<evidence type="ECO:0000256" key="1">
    <source>
        <dbReference type="ARBA" id="ARBA00007597"/>
    </source>
</evidence>
<feature type="region of interest" description="Disordered" evidence="6">
    <location>
        <begin position="974"/>
        <end position="1026"/>
    </location>
</feature>
<evidence type="ECO:0000256" key="5">
    <source>
        <dbReference type="PROSITE-ProRule" id="PRU00023"/>
    </source>
</evidence>
<dbReference type="InterPro" id="IPR036770">
    <property type="entry name" value="Ankyrin_rpt-contain_sf"/>
</dbReference>
<accession>A0A0P4WFN3</accession>
<dbReference type="AlphaFoldDB" id="A0A0P4WFN3"/>
<evidence type="ECO:0000313" key="8">
    <source>
        <dbReference type="EMBL" id="JAI60045.1"/>
    </source>
</evidence>
<dbReference type="Pfam" id="PF13857">
    <property type="entry name" value="Ank_5"/>
    <property type="match status" value="1"/>
</dbReference>
<evidence type="ECO:0000259" key="7">
    <source>
        <dbReference type="Pfam" id="PF24567"/>
    </source>
</evidence>